<evidence type="ECO:0000313" key="3">
    <source>
        <dbReference type="EMBL" id="GAH90467.1"/>
    </source>
</evidence>
<dbReference type="PROSITE" id="PS51352">
    <property type="entry name" value="THIOREDOXIN_2"/>
    <property type="match status" value="1"/>
</dbReference>
<feature type="domain" description="Thioredoxin" evidence="2">
    <location>
        <begin position="37"/>
        <end position="168"/>
    </location>
</feature>
<dbReference type="InterPro" id="IPR013766">
    <property type="entry name" value="Thioredoxin_domain"/>
</dbReference>
<evidence type="ECO:0000256" key="1">
    <source>
        <dbReference type="SAM" id="Phobius"/>
    </source>
</evidence>
<gene>
    <name evidence="3" type="ORF">S06H3_02948</name>
</gene>
<dbReference type="Pfam" id="PF13098">
    <property type="entry name" value="Thioredoxin_2"/>
    <property type="match status" value="1"/>
</dbReference>
<accession>X1J949</accession>
<feature type="transmembrane region" description="Helical" evidence="1">
    <location>
        <begin position="12"/>
        <end position="30"/>
    </location>
</feature>
<dbReference type="InterPro" id="IPR036249">
    <property type="entry name" value="Thioredoxin-like_sf"/>
</dbReference>
<keyword evidence="1" id="KW-1133">Transmembrane helix</keyword>
<dbReference type="PANTHER" id="PTHR42899">
    <property type="entry name" value="SPERMATOGENESIS-ASSOCIATED PROTEIN 20"/>
    <property type="match status" value="1"/>
</dbReference>
<organism evidence="3">
    <name type="scientific">marine sediment metagenome</name>
    <dbReference type="NCBI Taxonomy" id="412755"/>
    <lineage>
        <taxon>unclassified sequences</taxon>
        <taxon>metagenomes</taxon>
        <taxon>ecological metagenomes</taxon>
    </lineage>
</organism>
<dbReference type="Gene3D" id="3.40.30.10">
    <property type="entry name" value="Glutaredoxin"/>
    <property type="match status" value="1"/>
</dbReference>
<dbReference type="AlphaFoldDB" id="X1J949"/>
<dbReference type="SUPFAM" id="SSF52833">
    <property type="entry name" value="Thioredoxin-like"/>
    <property type="match status" value="1"/>
</dbReference>
<keyword evidence="1" id="KW-0812">Transmembrane</keyword>
<proteinExistence type="predicted"/>
<name>X1J949_9ZZZZ</name>
<evidence type="ECO:0000259" key="2">
    <source>
        <dbReference type="PROSITE" id="PS51352"/>
    </source>
</evidence>
<comment type="caution">
    <text evidence="3">The sequence shown here is derived from an EMBL/GenBank/DDBJ whole genome shotgun (WGS) entry which is preliminary data.</text>
</comment>
<dbReference type="PANTHER" id="PTHR42899:SF1">
    <property type="entry name" value="SPERMATOGENESIS-ASSOCIATED PROTEIN 20"/>
    <property type="match status" value="1"/>
</dbReference>
<dbReference type="EMBL" id="BARV01000916">
    <property type="protein sequence ID" value="GAH90467.1"/>
    <property type="molecule type" value="Genomic_DNA"/>
</dbReference>
<protein>
    <recommendedName>
        <fullName evidence="2">Thioredoxin domain-containing protein</fullName>
    </recommendedName>
</protein>
<dbReference type="InterPro" id="IPR012336">
    <property type="entry name" value="Thioredoxin-like_fold"/>
</dbReference>
<reference evidence="3" key="1">
    <citation type="journal article" date="2014" name="Front. Microbiol.">
        <title>High frequency of phylogenetically diverse reductive dehalogenase-homologous genes in deep subseafloor sedimentary metagenomes.</title>
        <authorList>
            <person name="Kawai M."/>
            <person name="Futagami T."/>
            <person name="Toyoda A."/>
            <person name="Takaki Y."/>
            <person name="Nishi S."/>
            <person name="Hori S."/>
            <person name="Arai W."/>
            <person name="Tsubouchi T."/>
            <person name="Morono Y."/>
            <person name="Uchiyama I."/>
            <person name="Ito T."/>
            <person name="Fujiyama A."/>
            <person name="Inagaki F."/>
            <person name="Takami H."/>
        </authorList>
    </citation>
    <scope>NUCLEOTIDE SEQUENCE</scope>
    <source>
        <strain evidence="3">Expedition CK06-06</strain>
    </source>
</reference>
<dbReference type="InterPro" id="IPR024705">
    <property type="entry name" value="Ssp411"/>
</dbReference>
<keyword evidence="1" id="KW-0472">Membrane</keyword>
<sequence length="183" mass="21510">MKIFSNKRDKIIVLVILLILIFFIGIRPYFKNNQENVEAVEEANPLVLTWLPYNEGLLKAEKESKYVLIYFYTNECGWCKKMEQETYFNEEVKKILSDNFVAIKINARSKNKVVENGKEINERELAIMYQISGYPTTWFLESNHSRIAPLPGYAPAEQFVPVIKYIGEGWYKSISFEEYLKKI</sequence>